<evidence type="ECO:0000256" key="3">
    <source>
        <dbReference type="SAM" id="SignalP"/>
    </source>
</evidence>
<organism evidence="4 5">
    <name type="scientific">Vibrio viridaestus</name>
    <dbReference type="NCBI Taxonomy" id="2487322"/>
    <lineage>
        <taxon>Bacteria</taxon>
        <taxon>Pseudomonadati</taxon>
        <taxon>Pseudomonadota</taxon>
        <taxon>Gammaproteobacteria</taxon>
        <taxon>Vibrionales</taxon>
        <taxon>Vibrionaceae</taxon>
        <taxon>Vibrio</taxon>
    </lineage>
</organism>
<dbReference type="EMBL" id="RJVQ01000002">
    <property type="protein sequence ID" value="RQW64447.1"/>
    <property type="molecule type" value="Genomic_DNA"/>
</dbReference>
<sequence>MSKQVKTIFVGVIFLLMLGCSSTNDTEDKEIKSTANIQSMPADESEIKHSSEVYDPIEGLNRKTWSLNYDVLDPYIFRPVSLAYVDYVPHPVRLAISNVFSNLDEPASMINNLLMGNGREALNHFNRFWINSTFGLFGLIDIASAAGIKKEEQKGFGDALGHYGVGNGPYLMVPAVGSYSPREATDLVDTTYLPLSYLNIWASIGKFVFEGMETRAALVNQEAMLKNSPDPYSLVRDVYYQRQDYKAEIDTDDYDPEQEELINSYLDQLDE</sequence>
<proteinExistence type="inferred from homology"/>
<name>A0A3N9TJL3_9VIBR</name>
<keyword evidence="4" id="KW-0449">Lipoprotein</keyword>
<dbReference type="PROSITE" id="PS51257">
    <property type="entry name" value="PROKAR_LIPOPROTEIN"/>
    <property type="match status" value="1"/>
</dbReference>
<evidence type="ECO:0000313" key="5">
    <source>
        <dbReference type="Proteomes" id="UP000281112"/>
    </source>
</evidence>
<dbReference type="Pfam" id="PF04333">
    <property type="entry name" value="MlaA"/>
    <property type="match status" value="1"/>
</dbReference>
<feature type="signal peptide" evidence="3">
    <location>
        <begin position="1"/>
        <end position="25"/>
    </location>
</feature>
<evidence type="ECO:0000313" key="4">
    <source>
        <dbReference type="EMBL" id="RQW64447.1"/>
    </source>
</evidence>
<dbReference type="PANTHER" id="PTHR30035:SF3">
    <property type="entry name" value="INTERMEMBRANE PHOSPHOLIPID TRANSPORT SYSTEM LIPOPROTEIN MLAA"/>
    <property type="match status" value="1"/>
</dbReference>
<dbReference type="InterPro" id="IPR007428">
    <property type="entry name" value="MlaA"/>
</dbReference>
<dbReference type="Proteomes" id="UP000281112">
    <property type="component" value="Unassembled WGS sequence"/>
</dbReference>
<gene>
    <name evidence="4" type="ORF">EES38_06165</name>
</gene>
<comment type="similarity">
    <text evidence="1">Belongs to the MlaA family.</text>
</comment>
<dbReference type="PRINTS" id="PR01805">
    <property type="entry name" value="VACJLIPOPROT"/>
</dbReference>
<accession>A0A3N9TJL3</accession>
<keyword evidence="5" id="KW-1185">Reference proteome</keyword>
<reference evidence="4 5" key="1">
    <citation type="submission" date="2018-11" db="EMBL/GenBank/DDBJ databases">
        <title>Vibrio LJC006 sp. nov., isolated from seawater during the bloom of the enteromorpha.</title>
        <authorList>
            <person name="Liang J."/>
        </authorList>
    </citation>
    <scope>NUCLEOTIDE SEQUENCE [LARGE SCALE GENOMIC DNA]</scope>
    <source>
        <strain evidence="4 5">LJC006</strain>
    </source>
</reference>
<evidence type="ECO:0000256" key="1">
    <source>
        <dbReference type="ARBA" id="ARBA00010634"/>
    </source>
</evidence>
<dbReference type="PANTHER" id="PTHR30035">
    <property type="entry name" value="LIPOPROTEIN VACJ-RELATED"/>
    <property type="match status" value="1"/>
</dbReference>
<feature type="chain" id="PRO_5018092065" evidence="3">
    <location>
        <begin position="26"/>
        <end position="271"/>
    </location>
</feature>
<dbReference type="GO" id="GO:0120010">
    <property type="term" value="P:intermembrane phospholipid transfer"/>
    <property type="evidence" value="ECO:0007669"/>
    <property type="project" value="TreeGrafter"/>
</dbReference>
<keyword evidence="2 3" id="KW-0732">Signal</keyword>
<evidence type="ECO:0000256" key="2">
    <source>
        <dbReference type="ARBA" id="ARBA00022729"/>
    </source>
</evidence>
<dbReference type="GO" id="GO:0016020">
    <property type="term" value="C:membrane"/>
    <property type="evidence" value="ECO:0007669"/>
    <property type="project" value="InterPro"/>
</dbReference>
<dbReference type="AlphaFoldDB" id="A0A3N9TJL3"/>
<protein>
    <submittedName>
        <fullName evidence="4">VacJ family lipoprotein</fullName>
    </submittedName>
</protein>
<comment type="caution">
    <text evidence="4">The sequence shown here is derived from an EMBL/GenBank/DDBJ whole genome shotgun (WGS) entry which is preliminary data.</text>
</comment>
<dbReference type="OrthoDB" id="9785326at2"/>